<dbReference type="InterPro" id="IPR024590">
    <property type="entry name" value="HrpA_C"/>
</dbReference>
<dbReference type="SMART" id="SM00487">
    <property type="entry name" value="DEXDc"/>
    <property type="match status" value="1"/>
</dbReference>
<dbReference type="PROSITE" id="PS51194">
    <property type="entry name" value="HELICASE_CTER"/>
    <property type="match status" value="1"/>
</dbReference>
<dbReference type="Pfam" id="PF07717">
    <property type="entry name" value="OB_NTP_bind"/>
    <property type="match status" value="1"/>
</dbReference>
<dbReference type="GO" id="GO:0003723">
    <property type="term" value="F:RNA binding"/>
    <property type="evidence" value="ECO:0007669"/>
    <property type="project" value="TreeGrafter"/>
</dbReference>
<dbReference type="PANTHER" id="PTHR18934">
    <property type="entry name" value="ATP-DEPENDENT RNA HELICASE"/>
    <property type="match status" value="1"/>
</dbReference>
<sequence length="1346" mass="151910">MPNTLPIDAHRDEIIRTVGAHQVTVIHGDTGSGKSTQLPKFCLAMGRGEGKLIGHTQPRRVAARSVAARIATELEEELGHTVGYQIRFMARTGPQTRIKLMTDGILLAEIRGDRNLRAYDTLIIDEAHERSLDTDFILGYLKKLLPRRPELKLILASATIDPVRFSRHFDNAPVITVSGRMFPVEVRYRSLEREKDTEEEAPARKSARNRGNLSIPIPDAVAEAVAELDREPRKPEARDILVFLSGEQEIRETAEALRKRRLPNTDILPLFGRLSAHLQDRIFAPHTRRHIVLATNIAETSLTVPGIGFVIDAGYARISRYNYRSKVQRLPVEPISQASADQRKGRCGRIAPGVCIRLYTREEFGARPLFTPPEILRTNLATVILRMKSLGFGDVERFPFPDMPDRHYISDGHRLLRELGAMDEKENLTKRGRQLARLPVDPRIGRMILAGAEERCLDEVLIIAAALSIPDPRENFSEGKGGDGDTPGKARARFQDGRSDFMELLRIWAFYQEKREQLSSNQLQKRCRSYSLSYLRMREWREVHQQLRIQAREMKLPANKEPATYARIHRALLTGLLGYIGFNTEEQIYTGARNTRFLIGRESGLHGSRAKWVMAAELVQTTRTYAHNVARIRAEWIERAGKGLLKTDYFDAHWDPMRREVMIYERLTLYGLTIISQRKIPYGAINPHDARDLFIEAALVDTCCPGRVADSDGMGASAGAYAGDGEIDAKERVSKGSEANDRDNGLGKVPFFVSNRALLSQLQEWEHRTRRPGAFLDEATLKRFYVERIPESIASIRAFEAWRHRAERADPKLLFLAPRDLCDPQILLGLRDRFPDRIVVLGQHLRLEYRFQPSDDARDGVTVTIPQSALYPLDPAPFQWLVPGLLEEKILALLRTLPKPLRRALPPLADTARACFLDTPFGRENGQESSGNSTKGVCHYPEGALLTLLGARLRREANITIPSDAWREQHIAPHLRINFRIIDGDGATLRMGRDLEQLRRELLVETSRILPKQVHRPQGHRQSASAQHQQFHRDGITEWDFPDLPPSVDITAHGSRFQAYPALIDRGDSVSLRLVDSPLDAVELTCAGLCRLFLLGLGRELRYLRKNLPGLQVLCITYAALPQAPSGTRNPGSGITHGIKSPGAKSPGIKTNACEELREHLVESIVQQTFLDDKAPIQTRAGFLAAREQHAGRLLTITNDICQTVGDALKEYRAIASLRQSIPSAFSDSLQDIRDQLDQLLFRGFVRATPVHHLHHLSRYLKAIGRRLQKLPLAPDKDRRNMEELAPLYRAHAALAAADTGSNRRDLERLRWLLEELRVSLFAQELGTTQPVSTKRVQKQLEKLRG</sequence>
<evidence type="ECO:0000313" key="8">
    <source>
        <dbReference type="EMBL" id="VFK26850.1"/>
    </source>
</evidence>
<dbReference type="Pfam" id="PF00271">
    <property type="entry name" value="Helicase_C"/>
    <property type="match status" value="1"/>
</dbReference>
<evidence type="ECO:0000256" key="5">
    <source>
        <dbReference type="SAM" id="MobiDB-lite"/>
    </source>
</evidence>
<evidence type="ECO:0000256" key="1">
    <source>
        <dbReference type="ARBA" id="ARBA00022741"/>
    </source>
</evidence>
<dbReference type="SMART" id="SM00490">
    <property type="entry name" value="HELICc"/>
    <property type="match status" value="1"/>
</dbReference>
<dbReference type="Pfam" id="PF04408">
    <property type="entry name" value="WHD_HA2"/>
    <property type="match status" value="1"/>
</dbReference>
<dbReference type="Pfam" id="PF11898">
    <property type="entry name" value="DUF3418"/>
    <property type="match status" value="2"/>
</dbReference>
<keyword evidence="1" id="KW-0547">Nucleotide-binding</keyword>
<accession>A0A450XC36</accession>
<dbReference type="InterPro" id="IPR007502">
    <property type="entry name" value="Helicase-assoc_dom"/>
</dbReference>
<dbReference type="InterPro" id="IPR010222">
    <property type="entry name" value="RNA_helicase_HrpA"/>
</dbReference>
<feature type="region of interest" description="Disordered" evidence="5">
    <location>
        <begin position="193"/>
        <end position="212"/>
    </location>
</feature>
<evidence type="ECO:0000259" key="7">
    <source>
        <dbReference type="PROSITE" id="PS51194"/>
    </source>
</evidence>
<dbReference type="PANTHER" id="PTHR18934:SF99">
    <property type="entry name" value="ATP-DEPENDENT RNA HELICASE DHX37-RELATED"/>
    <property type="match status" value="1"/>
</dbReference>
<evidence type="ECO:0000256" key="2">
    <source>
        <dbReference type="ARBA" id="ARBA00022801"/>
    </source>
</evidence>
<dbReference type="GO" id="GO:0005524">
    <property type="term" value="F:ATP binding"/>
    <property type="evidence" value="ECO:0007669"/>
    <property type="project" value="UniProtKB-KW"/>
</dbReference>
<feature type="domain" description="Helicase ATP-binding" evidence="6">
    <location>
        <begin position="15"/>
        <end position="178"/>
    </location>
</feature>
<dbReference type="PROSITE" id="PS51192">
    <property type="entry name" value="HELICASE_ATP_BIND_1"/>
    <property type="match status" value="1"/>
</dbReference>
<evidence type="ECO:0000256" key="4">
    <source>
        <dbReference type="ARBA" id="ARBA00022840"/>
    </source>
</evidence>
<feature type="region of interest" description="Disordered" evidence="5">
    <location>
        <begin position="1127"/>
        <end position="1148"/>
    </location>
</feature>
<dbReference type="NCBIfam" id="TIGR01967">
    <property type="entry name" value="DEAH_box_HrpA"/>
    <property type="match status" value="1"/>
</dbReference>
<dbReference type="SMART" id="SM00847">
    <property type="entry name" value="HA2"/>
    <property type="match status" value="1"/>
</dbReference>
<dbReference type="InterPro" id="IPR003593">
    <property type="entry name" value="AAA+_ATPase"/>
</dbReference>
<keyword evidence="3 8" id="KW-0347">Helicase</keyword>
<keyword evidence="4" id="KW-0067">ATP-binding</keyword>
<dbReference type="Pfam" id="PF21010">
    <property type="entry name" value="HA2_C"/>
    <property type="match status" value="1"/>
</dbReference>
<dbReference type="InterPro" id="IPR011709">
    <property type="entry name" value="DEAD-box_helicase_OB_fold"/>
</dbReference>
<protein>
    <submittedName>
        <fullName evidence="8">ATP-dependent helicase HrpA</fullName>
    </submittedName>
</protein>
<dbReference type="SUPFAM" id="SSF52540">
    <property type="entry name" value="P-loop containing nucleoside triphosphate hydrolases"/>
    <property type="match status" value="1"/>
</dbReference>
<dbReference type="CDD" id="cd18791">
    <property type="entry name" value="SF2_C_RHA"/>
    <property type="match status" value="1"/>
</dbReference>
<dbReference type="InterPro" id="IPR001650">
    <property type="entry name" value="Helicase_C-like"/>
</dbReference>
<dbReference type="EMBL" id="CAADFO010000023">
    <property type="protein sequence ID" value="VFK26850.1"/>
    <property type="molecule type" value="Genomic_DNA"/>
</dbReference>
<dbReference type="Pfam" id="PF00270">
    <property type="entry name" value="DEAD"/>
    <property type="match status" value="1"/>
</dbReference>
<dbReference type="Gene3D" id="1.20.120.1080">
    <property type="match status" value="1"/>
</dbReference>
<dbReference type="FunFam" id="1.20.120.1080:FF:000005">
    <property type="entry name" value="ATP-dependent helicase HrpA"/>
    <property type="match status" value="1"/>
</dbReference>
<feature type="domain" description="Helicase C-terminal" evidence="7">
    <location>
        <begin position="220"/>
        <end position="391"/>
    </location>
</feature>
<organism evidence="8">
    <name type="scientific">Candidatus Kentrum sp. MB</name>
    <dbReference type="NCBI Taxonomy" id="2138164"/>
    <lineage>
        <taxon>Bacteria</taxon>
        <taxon>Pseudomonadati</taxon>
        <taxon>Pseudomonadota</taxon>
        <taxon>Gammaproteobacteria</taxon>
        <taxon>Candidatus Kentrum</taxon>
    </lineage>
</organism>
<evidence type="ECO:0000259" key="6">
    <source>
        <dbReference type="PROSITE" id="PS51192"/>
    </source>
</evidence>
<gene>
    <name evidence="8" type="ORF">BECKMB1821G_GA0114241_102330</name>
</gene>
<dbReference type="Gene3D" id="3.40.50.300">
    <property type="entry name" value="P-loop containing nucleotide triphosphate hydrolases"/>
    <property type="match status" value="2"/>
</dbReference>
<proteinExistence type="predicted"/>
<dbReference type="InterPro" id="IPR014001">
    <property type="entry name" value="Helicase_ATP-bd"/>
</dbReference>
<dbReference type="GO" id="GO:0003724">
    <property type="term" value="F:RNA helicase activity"/>
    <property type="evidence" value="ECO:0007669"/>
    <property type="project" value="InterPro"/>
</dbReference>
<evidence type="ECO:0000256" key="3">
    <source>
        <dbReference type="ARBA" id="ARBA00022806"/>
    </source>
</evidence>
<dbReference type="InterPro" id="IPR011545">
    <property type="entry name" value="DEAD/DEAH_box_helicase_dom"/>
</dbReference>
<dbReference type="SMART" id="SM00382">
    <property type="entry name" value="AAA"/>
    <property type="match status" value="1"/>
</dbReference>
<name>A0A450XC36_9GAMM</name>
<dbReference type="GO" id="GO:0016787">
    <property type="term" value="F:hydrolase activity"/>
    <property type="evidence" value="ECO:0007669"/>
    <property type="project" value="UniProtKB-KW"/>
</dbReference>
<keyword evidence="2" id="KW-0378">Hydrolase</keyword>
<dbReference type="InterPro" id="IPR048333">
    <property type="entry name" value="HA2_WH"/>
</dbReference>
<reference evidence="8" key="1">
    <citation type="submission" date="2019-02" db="EMBL/GenBank/DDBJ databases">
        <authorList>
            <person name="Gruber-Vodicka R. H."/>
            <person name="Seah K. B. B."/>
        </authorList>
    </citation>
    <scope>NUCLEOTIDE SEQUENCE</scope>
    <source>
        <strain evidence="8">BECK_BZ197</strain>
    </source>
</reference>
<dbReference type="InterPro" id="IPR027417">
    <property type="entry name" value="P-loop_NTPase"/>
</dbReference>